<evidence type="ECO:0000313" key="6">
    <source>
        <dbReference type="Proteomes" id="UP001596422"/>
    </source>
</evidence>
<feature type="compositionally biased region" description="Basic and acidic residues" evidence="4">
    <location>
        <begin position="66"/>
        <end position="75"/>
    </location>
</feature>
<dbReference type="EMBL" id="JBHSWE010000001">
    <property type="protein sequence ID" value="MFC6669548.1"/>
    <property type="molecule type" value="Genomic_DNA"/>
</dbReference>
<name>A0ABW1ZWJ8_9GAMM</name>
<comment type="similarity">
    <text evidence="3">Belongs to the DNA gyrase inhibitor YacG family.</text>
</comment>
<feature type="region of interest" description="Disordered" evidence="4">
    <location>
        <begin position="54"/>
        <end position="75"/>
    </location>
</feature>
<organism evidence="5 6">
    <name type="scientific">Marinobacterium aestuariivivens</name>
    <dbReference type="NCBI Taxonomy" id="1698799"/>
    <lineage>
        <taxon>Bacteria</taxon>
        <taxon>Pseudomonadati</taxon>
        <taxon>Pseudomonadota</taxon>
        <taxon>Gammaproteobacteria</taxon>
        <taxon>Oceanospirillales</taxon>
        <taxon>Oceanospirillaceae</taxon>
        <taxon>Marinobacterium</taxon>
    </lineage>
</organism>
<feature type="binding site" evidence="3">
    <location>
        <position position="12"/>
    </location>
    <ligand>
        <name>Zn(2+)</name>
        <dbReference type="ChEBI" id="CHEBI:29105"/>
    </ligand>
</feature>
<dbReference type="NCBIfam" id="NF001638">
    <property type="entry name" value="PRK00418.1"/>
    <property type="match status" value="1"/>
</dbReference>
<dbReference type="SUPFAM" id="SSF57716">
    <property type="entry name" value="Glucocorticoid receptor-like (DNA-binding domain)"/>
    <property type="match status" value="1"/>
</dbReference>
<comment type="caution">
    <text evidence="5">The sequence shown here is derived from an EMBL/GenBank/DDBJ whole genome shotgun (WGS) entry which is preliminary data.</text>
</comment>
<keyword evidence="1 3" id="KW-0479">Metal-binding</keyword>
<evidence type="ECO:0000256" key="2">
    <source>
        <dbReference type="ARBA" id="ARBA00022833"/>
    </source>
</evidence>
<feature type="compositionally biased region" description="Acidic residues" evidence="4">
    <location>
        <begin position="55"/>
        <end position="65"/>
    </location>
</feature>
<feature type="binding site" evidence="3">
    <location>
        <position position="31"/>
    </location>
    <ligand>
        <name>Zn(2+)</name>
        <dbReference type="ChEBI" id="CHEBI:29105"/>
    </ligand>
</feature>
<feature type="binding site" evidence="3">
    <location>
        <position position="15"/>
    </location>
    <ligand>
        <name>Zn(2+)</name>
        <dbReference type="ChEBI" id="CHEBI:29105"/>
    </ligand>
</feature>
<accession>A0ABW1ZWJ8</accession>
<comment type="function">
    <text evidence="3">Inhibits all the catalytic activities of DNA gyrase by preventing its interaction with DNA. Acts by binding directly to the C-terminal domain of GyrB, which probably disrupts DNA binding by the gyrase.</text>
</comment>
<keyword evidence="2 3" id="KW-0862">Zinc</keyword>
<sequence length="75" mass="8730">MTRKSTAKTIKCPQCGKPSEWSQDNSNRPFCSERCRMIDLGAWASEEYQIPVDKSEDEYSTGLDEDERRFTPVRH</sequence>
<reference evidence="6" key="1">
    <citation type="journal article" date="2019" name="Int. J. Syst. Evol. Microbiol.">
        <title>The Global Catalogue of Microorganisms (GCM) 10K type strain sequencing project: providing services to taxonomists for standard genome sequencing and annotation.</title>
        <authorList>
            <consortium name="The Broad Institute Genomics Platform"/>
            <consortium name="The Broad Institute Genome Sequencing Center for Infectious Disease"/>
            <person name="Wu L."/>
            <person name="Ma J."/>
        </authorList>
    </citation>
    <scope>NUCLEOTIDE SEQUENCE [LARGE SCALE GENOMIC DNA]</scope>
    <source>
        <strain evidence="6">NBRC 111756</strain>
    </source>
</reference>
<proteinExistence type="inferred from homology"/>
<dbReference type="InterPro" id="IPR005584">
    <property type="entry name" value="DNA_gyrase_inhibitor_YacG"/>
</dbReference>
<keyword evidence="6" id="KW-1185">Reference proteome</keyword>
<evidence type="ECO:0000313" key="5">
    <source>
        <dbReference type="EMBL" id="MFC6669548.1"/>
    </source>
</evidence>
<evidence type="ECO:0000256" key="4">
    <source>
        <dbReference type="SAM" id="MobiDB-lite"/>
    </source>
</evidence>
<evidence type="ECO:0000256" key="3">
    <source>
        <dbReference type="HAMAP-Rule" id="MF_00649"/>
    </source>
</evidence>
<protein>
    <recommendedName>
        <fullName evidence="3">DNA gyrase inhibitor YacG</fullName>
    </recommendedName>
</protein>
<evidence type="ECO:0000256" key="1">
    <source>
        <dbReference type="ARBA" id="ARBA00022723"/>
    </source>
</evidence>
<dbReference type="Proteomes" id="UP001596422">
    <property type="component" value="Unassembled WGS sequence"/>
</dbReference>
<dbReference type="HAMAP" id="MF_00649">
    <property type="entry name" value="DNA_gyrase_inhibitor_YacG"/>
    <property type="match status" value="1"/>
</dbReference>
<dbReference type="InterPro" id="IPR013088">
    <property type="entry name" value="Znf_NHR/GATA"/>
</dbReference>
<comment type="cofactor">
    <cofactor evidence="3">
        <name>Zn(2+)</name>
        <dbReference type="ChEBI" id="CHEBI:29105"/>
    </cofactor>
    <text evidence="3">Binds 1 zinc ion.</text>
</comment>
<dbReference type="Gene3D" id="3.30.50.10">
    <property type="entry name" value="Erythroid Transcription Factor GATA-1, subunit A"/>
    <property type="match status" value="1"/>
</dbReference>
<dbReference type="PANTHER" id="PTHR36150">
    <property type="entry name" value="DNA GYRASE INHIBITOR YACG"/>
    <property type="match status" value="1"/>
</dbReference>
<dbReference type="RefSeq" id="WP_379908103.1">
    <property type="nucleotide sequence ID" value="NZ_JBHSWE010000001.1"/>
</dbReference>
<dbReference type="Pfam" id="PF03884">
    <property type="entry name" value="YacG"/>
    <property type="match status" value="1"/>
</dbReference>
<comment type="subunit">
    <text evidence="3">Interacts with GyrB.</text>
</comment>
<dbReference type="PANTHER" id="PTHR36150:SF1">
    <property type="entry name" value="DNA GYRASE INHIBITOR YACG"/>
    <property type="match status" value="1"/>
</dbReference>
<feature type="binding site" evidence="3">
    <location>
        <position position="35"/>
    </location>
    <ligand>
        <name>Zn(2+)</name>
        <dbReference type="ChEBI" id="CHEBI:29105"/>
    </ligand>
</feature>
<gene>
    <name evidence="3 5" type="primary">yacG</name>
    <name evidence="5" type="ORF">ACFQDL_05135</name>
</gene>